<feature type="domain" description="GST C-terminal" evidence="1">
    <location>
        <begin position="120"/>
        <end position="255"/>
    </location>
</feature>
<dbReference type="RefSeq" id="WP_056997508.1">
    <property type="nucleotide sequence ID" value="NZ_AYYR01000129.1"/>
</dbReference>
<evidence type="ECO:0000313" key="2">
    <source>
        <dbReference type="EMBL" id="KRM73324.1"/>
    </source>
</evidence>
<dbReference type="PANTHER" id="PTHR32419">
    <property type="entry name" value="GLUTATHIONYL-HYDROQUINONE REDUCTASE"/>
    <property type="match status" value="1"/>
</dbReference>
<dbReference type="InterPro" id="IPR016639">
    <property type="entry name" value="GST_Omega/GSH"/>
</dbReference>
<protein>
    <submittedName>
        <fullName evidence="2">Glutathione transferase</fullName>
    </submittedName>
</protein>
<evidence type="ECO:0000259" key="1">
    <source>
        <dbReference type="PROSITE" id="PS50405"/>
    </source>
</evidence>
<evidence type="ECO:0000313" key="3">
    <source>
        <dbReference type="Proteomes" id="UP000051845"/>
    </source>
</evidence>
<dbReference type="Gene3D" id="1.20.1050.10">
    <property type="match status" value="1"/>
</dbReference>
<name>A0A0R2BBU4_SECCO</name>
<dbReference type="PATRIC" id="fig|1423733.4.peg.1595"/>
<dbReference type="SUPFAM" id="SSF47616">
    <property type="entry name" value="GST C-terminal domain-like"/>
    <property type="match status" value="1"/>
</dbReference>
<dbReference type="CDD" id="cd03190">
    <property type="entry name" value="GST_C_Omega_like"/>
    <property type="match status" value="1"/>
</dbReference>
<organism evidence="2 3">
    <name type="scientific">Secundilactobacillus collinoides DSM 20515 = JCM 1123</name>
    <dbReference type="NCBI Taxonomy" id="1423733"/>
    <lineage>
        <taxon>Bacteria</taxon>
        <taxon>Bacillati</taxon>
        <taxon>Bacillota</taxon>
        <taxon>Bacilli</taxon>
        <taxon>Lactobacillales</taxon>
        <taxon>Lactobacillaceae</taxon>
        <taxon>Secundilactobacillus</taxon>
    </lineage>
</organism>
<proteinExistence type="predicted"/>
<dbReference type="InterPro" id="IPR010987">
    <property type="entry name" value="Glutathione-S-Trfase_C-like"/>
</dbReference>
<dbReference type="Pfam" id="PF13410">
    <property type="entry name" value="GST_C_2"/>
    <property type="match status" value="1"/>
</dbReference>
<dbReference type="EMBL" id="AYYR01000129">
    <property type="protein sequence ID" value="KRM73324.1"/>
    <property type="molecule type" value="Genomic_DNA"/>
</dbReference>
<dbReference type="PROSITE" id="PS50405">
    <property type="entry name" value="GST_CTER"/>
    <property type="match status" value="1"/>
</dbReference>
<gene>
    <name evidence="2" type="ORF">FC82_GL001518</name>
</gene>
<accession>A0A0R2BBU4</accession>
<dbReference type="PANTHER" id="PTHR32419:SF6">
    <property type="entry name" value="GLUTATHIONE S-TRANSFERASE OMEGA-LIKE 1-RELATED"/>
    <property type="match status" value="1"/>
</dbReference>
<dbReference type="Gene3D" id="3.40.30.10">
    <property type="entry name" value="Glutaredoxin"/>
    <property type="match status" value="1"/>
</dbReference>
<dbReference type="Proteomes" id="UP000051845">
    <property type="component" value="Unassembled WGS sequence"/>
</dbReference>
<reference evidence="2 3" key="1">
    <citation type="journal article" date="2015" name="Genome Announc.">
        <title>Expanding the biotechnology potential of lactobacilli through comparative genomics of 213 strains and associated genera.</title>
        <authorList>
            <person name="Sun Z."/>
            <person name="Harris H.M."/>
            <person name="McCann A."/>
            <person name="Guo C."/>
            <person name="Argimon S."/>
            <person name="Zhang W."/>
            <person name="Yang X."/>
            <person name="Jeffery I.B."/>
            <person name="Cooney J.C."/>
            <person name="Kagawa T.F."/>
            <person name="Liu W."/>
            <person name="Song Y."/>
            <person name="Salvetti E."/>
            <person name="Wrobel A."/>
            <person name="Rasinkangas P."/>
            <person name="Parkhill J."/>
            <person name="Rea M.C."/>
            <person name="O'Sullivan O."/>
            <person name="Ritari J."/>
            <person name="Douillard F.P."/>
            <person name="Paul Ross R."/>
            <person name="Yang R."/>
            <person name="Briner A.E."/>
            <person name="Felis G.E."/>
            <person name="de Vos W.M."/>
            <person name="Barrangou R."/>
            <person name="Klaenhammer T.R."/>
            <person name="Caufield P.W."/>
            <person name="Cui Y."/>
            <person name="Zhang H."/>
            <person name="O'Toole P.W."/>
        </authorList>
    </citation>
    <scope>NUCLEOTIDE SEQUENCE [LARGE SCALE GENOMIC DNA]</scope>
    <source>
        <strain evidence="2 3">DSM 20515</strain>
    </source>
</reference>
<dbReference type="InterPro" id="IPR047047">
    <property type="entry name" value="GST_Omega-like_C"/>
</dbReference>
<comment type="caution">
    <text evidence="2">The sequence shown here is derived from an EMBL/GenBank/DDBJ whole genome shotgun (WGS) entry which is preliminary data.</text>
</comment>
<keyword evidence="2" id="KW-0808">Transferase</keyword>
<sequence>MSKQQSSVTITTPFGNRLGQLPVISNQYCLVYSKSCPWATRATIAIDLLGLGNVIDTIDIDHGGLDTKAGSAMLLKAYRKTIPDFDGRPGLPAVIDKATGKVVQNDHEKLTNYLEVQWVSYQKRDAPDLYPEAIRDEIDLLNDILFHDVNNGVYKAGRATSQKAYEQAYDHLFYRLDWLNERLGHHRFLFGNQLTDSDIRLYTTLARFDTAYYTKFNCNKKRLCDYDNLWAYARDLYSMPAFKKNTDFEAIKVHYYMAGLEPEDFQIIPKGPDQSGWTVPNDRKQFEQDASIALIDDNELRKLTIEFAKTDHTDDTAHCSLANGAHRSLPADSVAE</sequence>
<dbReference type="GO" id="GO:0005737">
    <property type="term" value="C:cytoplasm"/>
    <property type="evidence" value="ECO:0007669"/>
    <property type="project" value="TreeGrafter"/>
</dbReference>
<dbReference type="GO" id="GO:0004364">
    <property type="term" value="F:glutathione transferase activity"/>
    <property type="evidence" value="ECO:0007669"/>
    <property type="project" value="InterPro"/>
</dbReference>
<dbReference type="InterPro" id="IPR036282">
    <property type="entry name" value="Glutathione-S-Trfase_C_sf"/>
</dbReference>
<dbReference type="AlphaFoldDB" id="A0A0R2BBU4"/>